<dbReference type="Proteomes" id="UP000232638">
    <property type="component" value="Chromosome"/>
</dbReference>
<protein>
    <submittedName>
        <fullName evidence="1">Uncharacterized protein</fullName>
    </submittedName>
</protein>
<name>A0A2K8U7Y3_9GAMM</name>
<organism evidence="1 2">
    <name type="scientific">Candidatus Thiodictyon syntrophicum</name>
    <dbReference type="NCBI Taxonomy" id="1166950"/>
    <lineage>
        <taxon>Bacteria</taxon>
        <taxon>Pseudomonadati</taxon>
        <taxon>Pseudomonadota</taxon>
        <taxon>Gammaproteobacteria</taxon>
        <taxon>Chromatiales</taxon>
        <taxon>Chromatiaceae</taxon>
        <taxon>Thiodictyon</taxon>
    </lineage>
</organism>
<reference evidence="1 2" key="1">
    <citation type="submission" date="2017-03" db="EMBL/GenBank/DDBJ databases">
        <title>Complete genome sequence of Candidatus 'Thiodictyon syntrophicum' sp. nov. strain Cad16T, a photolithoautotroph purple sulfur bacterium isolated from an alpine meromictic lake.</title>
        <authorList>
            <person name="Luedin S.M."/>
            <person name="Pothier J.F."/>
            <person name="Danza F."/>
            <person name="Storelli N."/>
            <person name="Wittwer M."/>
            <person name="Tonolla M."/>
        </authorList>
    </citation>
    <scope>NUCLEOTIDE SEQUENCE [LARGE SCALE GENOMIC DNA]</scope>
    <source>
        <strain evidence="1 2">Cad16T</strain>
    </source>
</reference>
<keyword evidence="2" id="KW-1185">Reference proteome</keyword>
<evidence type="ECO:0000313" key="1">
    <source>
        <dbReference type="EMBL" id="AUB81702.1"/>
    </source>
</evidence>
<dbReference type="KEGG" id="tsy:THSYN_12505"/>
<accession>A0A2K8U7Y3</accession>
<gene>
    <name evidence="1" type="ORF">THSYN_12505</name>
</gene>
<dbReference type="EMBL" id="CP020370">
    <property type="protein sequence ID" value="AUB81702.1"/>
    <property type="molecule type" value="Genomic_DNA"/>
</dbReference>
<dbReference type="AlphaFoldDB" id="A0A2K8U7Y3"/>
<sequence length="90" mass="9322">MPTAPTQETIAIGARALGRAADELLAWPGGCVGVKGADPFGFLLIRHWIIRADLALEKRLGVAWAMGMISATGLVARSLVRTADPTGAGP</sequence>
<proteinExistence type="predicted"/>
<evidence type="ECO:0000313" key="2">
    <source>
        <dbReference type="Proteomes" id="UP000232638"/>
    </source>
</evidence>